<evidence type="ECO:0000256" key="1">
    <source>
        <dbReference type="SAM" id="Phobius"/>
    </source>
</evidence>
<name>A0A6M4GUG8_9PROT</name>
<feature type="transmembrane region" description="Helical" evidence="1">
    <location>
        <begin position="84"/>
        <end position="101"/>
    </location>
</feature>
<keyword evidence="1" id="KW-0472">Membrane</keyword>
<dbReference type="AlphaFoldDB" id="A0A6M4GUG8"/>
<organism evidence="2 3">
    <name type="scientific">Usitatibacter rugosus</name>
    <dbReference type="NCBI Taxonomy" id="2732067"/>
    <lineage>
        <taxon>Bacteria</taxon>
        <taxon>Pseudomonadati</taxon>
        <taxon>Pseudomonadota</taxon>
        <taxon>Betaproteobacteria</taxon>
        <taxon>Nitrosomonadales</taxon>
        <taxon>Usitatibacteraceae</taxon>
        <taxon>Usitatibacter</taxon>
    </lineage>
</organism>
<protein>
    <submittedName>
        <fullName evidence="2">Uncharacterized protein</fullName>
    </submittedName>
</protein>
<dbReference type="Proteomes" id="UP000501534">
    <property type="component" value="Chromosome"/>
</dbReference>
<sequence length="103" mass="11496">MGDSEMKHVAAGPEPTLEPLERVQREEWKSDIEPPVQSPLTYREHLLGVAIHRGPVAAKWVAGVALIYALLFLVFMAPFFFAKVFAAVAAVIVLVRVVFLLRR</sequence>
<gene>
    <name evidence="2" type="ORF">DSM104443_01178</name>
</gene>
<dbReference type="RefSeq" id="WP_171090403.1">
    <property type="nucleotide sequence ID" value="NZ_CP053069.1"/>
</dbReference>
<keyword evidence="1" id="KW-1133">Transmembrane helix</keyword>
<evidence type="ECO:0000313" key="3">
    <source>
        <dbReference type="Proteomes" id="UP000501534"/>
    </source>
</evidence>
<evidence type="ECO:0000313" key="2">
    <source>
        <dbReference type="EMBL" id="QJR10124.1"/>
    </source>
</evidence>
<keyword evidence="1" id="KW-0812">Transmembrane</keyword>
<keyword evidence="3" id="KW-1185">Reference proteome</keyword>
<dbReference type="EMBL" id="CP053069">
    <property type="protein sequence ID" value="QJR10124.1"/>
    <property type="molecule type" value="Genomic_DNA"/>
</dbReference>
<dbReference type="KEGG" id="uru:DSM104443_01178"/>
<feature type="transmembrane region" description="Helical" evidence="1">
    <location>
        <begin position="60"/>
        <end position="78"/>
    </location>
</feature>
<proteinExistence type="predicted"/>
<reference evidence="2 3" key="1">
    <citation type="submission" date="2020-04" db="EMBL/GenBank/DDBJ databases">
        <title>Usitatibacter rugosus gen. nov., sp. nov. and Usitatibacter palustris sp. nov., novel members of Usitatibacteraceae fam. nov. within the order Nitrosomonadales isolated from soil.</title>
        <authorList>
            <person name="Huber K.J."/>
            <person name="Neumann-Schaal M."/>
            <person name="Geppert A."/>
            <person name="Luckner M."/>
            <person name="Wanner G."/>
            <person name="Overmann J."/>
        </authorList>
    </citation>
    <scope>NUCLEOTIDE SEQUENCE [LARGE SCALE GENOMIC DNA]</scope>
    <source>
        <strain evidence="2 3">0125_3</strain>
    </source>
</reference>
<accession>A0A6M4GUG8</accession>